<protein>
    <recommendedName>
        <fullName evidence="2">U4/U6 small nuclear ribonucleoprotein Prp3</fullName>
    </recommendedName>
    <alternativeName>
        <fullName evidence="7">Pre-mRNA-splicing factor 3</fullName>
    </alternativeName>
</protein>
<dbReference type="AlphaFoldDB" id="A0A8B8AZ99"/>
<dbReference type="InterPro" id="IPR013881">
    <property type="entry name" value="Pre-mRNA_splic_Prp3_dom"/>
</dbReference>
<dbReference type="PANTHER" id="PTHR14212:SF0">
    <property type="entry name" value="U4_U6 SMALL NUCLEAR RIBONUCLEOPROTEIN PRP3"/>
    <property type="match status" value="1"/>
</dbReference>
<evidence type="ECO:0000256" key="5">
    <source>
        <dbReference type="ARBA" id="ARBA00023187"/>
    </source>
</evidence>
<name>A0A8B8AZ99_CRAVI</name>
<sequence>MSLSSREWEDLKSLLDKAVHKFLGFTEQSLVTAALNCIDKGYDKKKTIGKLEVFLNDREAEKFSEKLFDVWEDYRTKSQRKKRKDGDRERDEATEKKKRRFVDDGPVEMPVIPGPGNPSPGQLTGDKIKEMMANAKSQINERKTQLTAMMPAPPPKPSLGGLSHNEILMNEALEKVRRAQELQAKIQNQMSGLMQGKGGQPPTIPTKPTPLILDAEGRTIDAKTGQTVQLTHYTPTLKANIRAKRREQFKGLIEKPPEEMSEGKYFDPRVGARQAQRPKRGFKFHEKGKFETVASRLRAKAQLEILQSEIAQAAKKTGIASAAKLATIAPKKELREGEIPGVEWWDHYLLPNDSYEGIEDRLTEGNFEGVTHLVEHPIQLKPPNEPEKEPQVPVYLTKKERKKLRRQNRQENQKEVTEKIRLGLMPPPEPKVRMANLMRVLGTEAVQDPTKVEAHVRAQMAKRQKAHEEANAARKLTTEQRRTKKEKKLKEDTTLGVHVSVYRLRDLTNPAKKFKIEANAKQLFMTGIVIMHKECNVVAVEGGPKQQRKFRRLMLQRIKWNEDKHKKSAKDDDDSDSEEEVDKSNKCVLVWEGTTKQRAFTDFKFKVCPTEAFAREQFKKCGVEQYWDLAFSGAVLESTQDDDFL</sequence>
<evidence type="ECO:0000256" key="8">
    <source>
        <dbReference type="ARBA" id="ARBA00035603"/>
    </source>
</evidence>
<dbReference type="Pfam" id="PF08572">
    <property type="entry name" value="PRP3"/>
    <property type="match status" value="1"/>
</dbReference>
<evidence type="ECO:0000256" key="4">
    <source>
        <dbReference type="ARBA" id="ARBA00022664"/>
    </source>
</evidence>
<reference evidence="12" key="1">
    <citation type="submission" date="2025-08" db="UniProtKB">
        <authorList>
            <consortium name="RefSeq"/>
        </authorList>
    </citation>
    <scope>IDENTIFICATION</scope>
    <source>
        <tissue evidence="12">Whole sample</tissue>
    </source>
</reference>
<dbReference type="Proteomes" id="UP000694844">
    <property type="component" value="Chromosome 8"/>
</dbReference>
<dbReference type="GO" id="GO:0046540">
    <property type="term" value="C:U4/U6 x U5 tri-snRNP complex"/>
    <property type="evidence" value="ECO:0007669"/>
    <property type="project" value="InterPro"/>
</dbReference>
<proteinExistence type="predicted"/>
<evidence type="ECO:0000256" key="2">
    <source>
        <dbReference type="ARBA" id="ARBA00016514"/>
    </source>
</evidence>
<comment type="subcellular location">
    <subcellularLocation>
        <location evidence="1">Nucleus</location>
    </subcellularLocation>
</comment>
<keyword evidence="6" id="KW-0539">Nucleus</keyword>
<feature type="compositionally biased region" description="Basic and acidic residues" evidence="9">
    <location>
        <begin position="84"/>
        <end position="95"/>
    </location>
</feature>
<evidence type="ECO:0000256" key="1">
    <source>
        <dbReference type="ARBA" id="ARBA00004123"/>
    </source>
</evidence>
<organism evidence="11 12">
    <name type="scientific">Crassostrea virginica</name>
    <name type="common">Eastern oyster</name>
    <dbReference type="NCBI Taxonomy" id="6565"/>
    <lineage>
        <taxon>Eukaryota</taxon>
        <taxon>Metazoa</taxon>
        <taxon>Spiralia</taxon>
        <taxon>Lophotrochozoa</taxon>
        <taxon>Mollusca</taxon>
        <taxon>Bivalvia</taxon>
        <taxon>Autobranchia</taxon>
        <taxon>Pteriomorphia</taxon>
        <taxon>Ostreida</taxon>
        <taxon>Ostreoidea</taxon>
        <taxon>Ostreidae</taxon>
        <taxon>Crassostrea</taxon>
    </lineage>
</organism>
<dbReference type="KEGG" id="cvn:111106208"/>
<keyword evidence="5" id="KW-0508">mRNA splicing</keyword>
<keyword evidence="3" id="KW-0597">Phosphoprotein</keyword>
<dbReference type="PANTHER" id="PTHR14212">
    <property type="entry name" value="U4/U6-ASSOCIATED RNA SPLICING FACTOR-RELATED"/>
    <property type="match status" value="1"/>
</dbReference>
<dbReference type="Gene3D" id="1.20.1390.10">
    <property type="entry name" value="PWI domain"/>
    <property type="match status" value="1"/>
</dbReference>
<evidence type="ECO:0000259" key="10">
    <source>
        <dbReference type="SMART" id="SM00311"/>
    </source>
</evidence>
<dbReference type="GeneID" id="111106208"/>
<dbReference type="InterPro" id="IPR002483">
    <property type="entry name" value="PWI_dom"/>
</dbReference>
<dbReference type="CDD" id="cd24162">
    <property type="entry name" value="Prp3_C"/>
    <property type="match status" value="1"/>
</dbReference>
<comment type="function">
    <text evidence="8">Plays a role in pre-mRNA splicing as component of the U4/U6-U5 tri-snRNP complex that is involved in spliceosome assembly, and as component of the precatalytic spliceosome (spliceosome B complex).</text>
</comment>
<evidence type="ECO:0000256" key="7">
    <source>
        <dbReference type="ARBA" id="ARBA00032955"/>
    </source>
</evidence>
<dbReference type="InterPro" id="IPR027104">
    <property type="entry name" value="Prp3"/>
</dbReference>
<keyword evidence="4" id="KW-0507">mRNA processing</keyword>
<dbReference type="Pfam" id="PF06544">
    <property type="entry name" value="Prp3_C"/>
    <property type="match status" value="1"/>
</dbReference>
<evidence type="ECO:0000256" key="3">
    <source>
        <dbReference type="ARBA" id="ARBA00022553"/>
    </source>
</evidence>
<dbReference type="Pfam" id="PF01480">
    <property type="entry name" value="PWI"/>
    <property type="match status" value="1"/>
</dbReference>
<feature type="domain" description="PWI" evidence="10">
    <location>
        <begin position="3"/>
        <end position="78"/>
    </location>
</feature>
<evidence type="ECO:0000256" key="6">
    <source>
        <dbReference type="ARBA" id="ARBA00023242"/>
    </source>
</evidence>
<dbReference type="InterPro" id="IPR010541">
    <property type="entry name" value="Prp3_C"/>
</dbReference>
<accession>A0A8B8AZ99</accession>
<feature type="region of interest" description="Disordered" evidence="9">
    <location>
        <begin position="78"/>
        <end position="100"/>
    </location>
</feature>
<dbReference type="OrthoDB" id="10264544at2759"/>
<evidence type="ECO:0000313" key="12">
    <source>
        <dbReference type="RefSeq" id="XP_022296485.1"/>
    </source>
</evidence>
<evidence type="ECO:0000256" key="9">
    <source>
        <dbReference type="SAM" id="MobiDB-lite"/>
    </source>
</evidence>
<dbReference type="SMART" id="SM00311">
    <property type="entry name" value="PWI"/>
    <property type="match status" value="1"/>
</dbReference>
<keyword evidence="11" id="KW-1185">Reference proteome</keyword>
<gene>
    <name evidence="12" type="primary">LOC111106208</name>
</gene>
<dbReference type="RefSeq" id="XP_022296485.1">
    <property type="nucleotide sequence ID" value="XM_022440777.1"/>
</dbReference>
<dbReference type="GO" id="GO:0000398">
    <property type="term" value="P:mRNA splicing, via spliceosome"/>
    <property type="evidence" value="ECO:0007669"/>
    <property type="project" value="InterPro"/>
</dbReference>
<evidence type="ECO:0000313" key="11">
    <source>
        <dbReference type="Proteomes" id="UP000694844"/>
    </source>
</evidence>